<sequence length="55" mass="5712">MRALGGFIFGVVAGVVLVLLAGRSEAGRVALARTDHSLQGFVDGVIEGFRQPGRS</sequence>
<proteinExistence type="predicted"/>
<dbReference type="KEGG" id="psai:C3B54_111114"/>
<dbReference type="RefSeq" id="WP_158665552.1">
    <property type="nucleotide sequence ID" value="NZ_CP026923.1"/>
</dbReference>
<dbReference type="Proteomes" id="UP000243077">
    <property type="component" value="Chromosome"/>
</dbReference>
<accession>A0A2L2BQY8</accession>
<dbReference type="AlphaFoldDB" id="A0A2L2BQY8"/>
<reference evidence="1 2" key="1">
    <citation type="submission" date="2018-02" db="EMBL/GenBank/DDBJ databases">
        <title>Complete genome of the streamlined marine actinobacterium Pontimonas salivibrio CL-TW6 adapted to coastal planktonic lifestype.</title>
        <authorList>
            <person name="Cho B.C."/>
            <person name="Hardies S.C."/>
            <person name="Jang G.I."/>
            <person name="Hwang C.Y."/>
        </authorList>
    </citation>
    <scope>NUCLEOTIDE SEQUENCE [LARGE SCALE GENOMIC DNA]</scope>
    <source>
        <strain evidence="1 2">CL-TW6</strain>
    </source>
</reference>
<organism evidence="1 2">
    <name type="scientific">Pontimonas salivibrio</name>
    <dbReference type="NCBI Taxonomy" id="1159327"/>
    <lineage>
        <taxon>Bacteria</taxon>
        <taxon>Bacillati</taxon>
        <taxon>Actinomycetota</taxon>
        <taxon>Actinomycetes</taxon>
        <taxon>Micrococcales</taxon>
        <taxon>Microbacteriaceae</taxon>
        <taxon>Pontimonas</taxon>
    </lineage>
</organism>
<name>A0A2L2BQY8_9MICO</name>
<protein>
    <submittedName>
        <fullName evidence="1">Uncharacterized protein</fullName>
    </submittedName>
</protein>
<keyword evidence="2" id="KW-1185">Reference proteome</keyword>
<gene>
    <name evidence="1" type="ORF">C3B54_111114</name>
</gene>
<evidence type="ECO:0000313" key="2">
    <source>
        <dbReference type="Proteomes" id="UP000243077"/>
    </source>
</evidence>
<dbReference type="EMBL" id="CP026923">
    <property type="protein sequence ID" value="AVG24079.1"/>
    <property type="molecule type" value="Genomic_DNA"/>
</dbReference>
<evidence type="ECO:0000313" key="1">
    <source>
        <dbReference type="EMBL" id="AVG24079.1"/>
    </source>
</evidence>